<organism evidence="1 2">
    <name type="scientific">Sinisalibacter lacisalsi</name>
    <dbReference type="NCBI Taxonomy" id="1526570"/>
    <lineage>
        <taxon>Bacteria</taxon>
        <taxon>Pseudomonadati</taxon>
        <taxon>Pseudomonadota</taxon>
        <taxon>Alphaproteobacteria</taxon>
        <taxon>Rhodobacterales</taxon>
        <taxon>Roseobacteraceae</taxon>
        <taxon>Sinisalibacter</taxon>
    </lineage>
</organism>
<reference evidence="2" key="1">
    <citation type="journal article" date="2019" name="Int. J. Syst. Evol. Microbiol.">
        <title>The Global Catalogue of Microorganisms (GCM) 10K type strain sequencing project: providing services to taxonomists for standard genome sequencing and annotation.</title>
        <authorList>
            <consortium name="The Broad Institute Genomics Platform"/>
            <consortium name="The Broad Institute Genome Sequencing Center for Infectious Disease"/>
            <person name="Wu L."/>
            <person name="Ma J."/>
        </authorList>
    </citation>
    <scope>NUCLEOTIDE SEQUENCE [LARGE SCALE GENOMIC DNA]</scope>
    <source>
        <strain evidence="2">CGMCC 1.12922</strain>
    </source>
</reference>
<evidence type="ECO:0000313" key="1">
    <source>
        <dbReference type="EMBL" id="GGD24897.1"/>
    </source>
</evidence>
<keyword evidence="2" id="KW-1185">Reference proteome</keyword>
<name>A0ABQ1QED0_9RHOB</name>
<gene>
    <name evidence="1" type="ORF">GCM10011358_06680</name>
</gene>
<protein>
    <recommendedName>
        <fullName evidence="3">DUF1127 domain-containing protein</fullName>
    </recommendedName>
</protein>
<evidence type="ECO:0000313" key="2">
    <source>
        <dbReference type="Proteomes" id="UP000617355"/>
    </source>
</evidence>
<accession>A0ABQ1QED0</accession>
<comment type="caution">
    <text evidence="1">The sequence shown here is derived from an EMBL/GenBank/DDBJ whole genome shotgun (WGS) entry which is preliminary data.</text>
</comment>
<dbReference type="RefSeq" id="WP_188526178.1">
    <property type="nucleotide sequence ID" value="NZ_BMGI01000001.1"/>
</dbReference>
<evidence type="ECO:0008006" key="3">
    <source>
        <dbReference type="Google" id="ProtNLM"/>
    </source>
</evidence>
<dbReference type="Proteomes" id="UP000617355">
    <property type="component" value="Unassembled WGS sequence"/>
</dbReference>
<sequence>MAFISVSRNDAALRPSWIARSLAAIGTFFVEYAEFRSRRGEIEALQRLSDDQLAARGLTRDDIVPHVFAGHFYL</sequence>
<proteinExistence type="predicted"/>
<dbReference type="EMBL" id="BMGI01000001">
    <property type="protein sequence ID" value="GGD24897.1"/>
    <property type="molecule type" value="Genomic_DNA"/>
</dbReference>